<dbReference type="PANTHER" id="PTHR28027:SF2">
    <property type="entry name" value="TRANSCRIPTIONAL REGULATOR MIT1"/>
    <property type="match status" value="1"/>
</dbReference>
<name>A0A8H4EP88_GIGMA</name>
<evidence type="ECO:0000313" key="2">
    <source>
        <dbReference type="Proteomes" id="UP000439903"/>
    </source>
</evidence>
<organism evidence="1 2">
    <name type="scientific">Gigaspora margarita</name>
    <dbReference type="NCBI Taxonomy" id="4874"/>
    <lineage>
        <taxon>Eukaryota</taxon>
        <taxon>Fungi</taxon>
        <taxon>Fungi incertae sedis</taxon>
        <taxon>Mucoromycota</taxon>
        <taxon>Glomeromycotina</taxon>
        <taxon>Glomeromycetes</taxon>
        <taxon>Diversisporales</taxon>
        <taxon>Gigasporaceae</taxon>
        <taxon>Gigaspora</taxon>
    </lineage>
</organism>
<dbReference type="InterPro" id="IPR018608">
    <property type="entry name" value="Gti1/Pac2"/>
</dbReference>
<dbReference type="AlphaFoldDB" id="A0A8H4EP88"/>
<dbReference type="Proteomes" id="UP000439903">
    <property type="component" value="Unassembled WGS sequence"/>
</dbReference>
<keyword evidence="2" id="KW-1185">Reference proteome</keyword>
<dbReference type="OrthoDB" id="5572844at2759"/>
<sequence>MILYGDFNKFFIKTFVEACRLGILQKTSRRPLEEERQSLAPGSVFVYDEAEAGIKRWTDGKLWSPSRIYGDFLLYQELESRLSHIKKYEDLEENIRERIQKENKKFHVSNKGTFVYSNEGLVKKTISANVEGSIQHMIIYEDKQGHHDDLYPPQAYVELSNIIPSSVITKSGVLRKATASSKVGNSKYSLPKIQVGIRPNNEENGENRNDNQFMDNQFKGNQFKDNQFKDEVEQKIIFTLPSNQFNTIQLQPIQNFSGKRDNYSPVVTPISGTPDCEISDPMKITNMINWLNNENEDKDRNVSKNSQTFNHHTVHSSNNYMVNGVIDNGEHQTFRGVLPGTICCHNKPIILREPLIPPSLPPLPDTINPQYFEVIGYSRY</sequence>
<gene>
    <name evidence="1" type="ORF">F8M41_012970</name>
</gene>
<reference evidence="1 2" key="1">
    <citation type="journal article" date="2019" name="Environ. Microbiol.">
        <title>At the nexus of three kingdoms: the genome of the mycorrhizal fungus Gigaspora margarita provides insights into plant, endobacterial and fungal interactions.</title>
        <authorList>
            <person name="Venice F."/>
            <person name="Ghignone S."/>
            <person name="Salvioli di Fossalunga A."/>
            <person name="Amselem J."/>
            <person name="Novero M."/>
            <person name="Xianan X."/>
            <person name="Sedzielewska Toro K."/>
            <person name="Morin E."/>
            <person name="Lipzen A."/>
            <person name="Grigoriev I.V."/>
            <person name="Henrissat B."/>
            <person name="Martin F.M."/>
            <person name="Bonfante P."/>
        </authorList>
    </citation>
    <scope>NUCLEOTIDE SEQUENCE [LARGE SCALE GENOMIC DNA]</scope>
    <source>
        <strain evidence="1 2">BEG34</strain>
    </source>
</reference>
<dbReference type="Pfam" id="PF09729">
    <property type="entry name" value="Gti1_Pac2"/>
    <property type="match status" value="1"/>
</dbReference>
<dbReference type="GO" id="GO:0003677">
    <property type="term" value="F:DNA binding"/>
    <property type="evidence" value="ECO:0007669"/>
    <property type="project" value="TreeGrafter"/>
</dbReference>
<dbReference type="EMBL" id="WTPW01000264">
    <property type="protein sequence ID" value="KAF0528888.1"/>
    <property type="molecule type" value="Genomic_DNA"/>
</dbReference>
<protein>
    <submittedName>
        <fullName evidence="1">Camp independent regulatory protein</fullName>
    </submittedName>
</protein>
<accession>A0A8H4EP88</accession>
<proteinExistence type="predicted"/>
<dbReference type="PANTHER" id="PTHR28027">
    <property type="entry name" value="TRANSCRIPTIONAL REGULATOR MIT1"/>
    <property type="match status" value="1"/>
</dbReference>
<comment type="caution">
    <text evidence="1">The sequence shown here is derived from an EMBL/GenBank/DDBJ whole genome shotgun (WGS) entry which is preliminary data.</text>
</comment>
<evidence type="ECO:0000313" key="1">
    <source>
        <dbReference type="EMBL" id="KAF0528888.1"/>
    </source>
</evidence>